<feature type="compositionally biased region" description="Basic and acidic residues" evidence="1">
    <location>
        <begin position="1"/>
        <end position="11"/>
    </location>
</feature>
<accession>A0A4R8ZAB8</accession>
<proteinExistence type="predicted"/>
<feature type="region of interest" description="Disordered" evidence="1">
    <location>
        <begin position="1"/>
        <end position="22"/>
    </location>
</feature>
<reference evidence="4 5" key="1">
    <citation type="submission" date="2019-03" db="EMBL/GenBank/DDBJ databases">
        <title>Genomics of glacier-inhabiting Cryobacterium strains.</title>
        <authorList>
            <person name="Liu Q."/>
            <person name="Xin Y.-H."/>
        </authorList>
    </citation>
    <scope>NUCLEOTIDE SEQUENCE [LARGE SCALE GENOMIC DNA]</scope>
    <source>
        <strain evidence="4 5">TMT1-1</strain>
    </source>
</reference>
<dbReference type="OrthoDB" id="3576735at2"/>
<evidence type="ECO:0000259" key="3">
    <source>
        <dbReference type="Pfam" id="PF07331"/>
    </source>
</evidence>
<dbReference type="Pfam" id="PF07331">
    <property type="entry name" value="TctB"/>
    <property type="match status" value="1"/>
</dbReference>
<dbReference type="Proteomes" id="UP000298424">
    <property type="component" value="Unassembled WGS sequence"/>
</dbReference>
<gene>
    <name evidence="4" type="ORF">E3T27_14540</name>
</gene>
<keyword evidence="2" id="KW-0812">Transmembrane</keyword>
<protein>
    <submittedName>
        <fullName evidence="4">Tripartite tricarboxylate transporter TctB family protein</fullName>
    </submittedName>
</protein>
<keyword evidence="2" id="KW-0472">Membrane</keyword>
<organism evidence="4 5">
    <name type="scientific">Cryobacterium lyxosi</name>
    <dbReference type="NCBI Taxonomy" id="1259228"/>
    <lineage>
        <taxon>Bacteria</taxon>
        <taxon>Bacillati</taxon>
        <taxon>Actinomycetota</taxon>
        <taxon>Actinomycetes</taxon>
        <taxon>Micrococcales</taxon>
        <taxon>Microbacteriaceae</taxon>
        <taxon>Cryobacterium</taxon>
    </lineage>
</organism>
<evidence type="ECO:0000256" key="2">
    <source>
        <dbReference type="SAM" id="Phobius"/>
    </source>
</evidence>
<feature type="transmembrane region" description="Helical" evidence="2">
    <location>
        <begin position="107"/>
        <end position="135"/>
    </location>
</feature>
<dbReference type="AlphaFoldDB" id="A0A4R8ZAB8"/>
<feature type="transmembrane region" description="Helical" evidence="2">
    <location>
        <begin position="69"/>
        <end position="87"/>
    </location>
</feature>
<dbReference type="EMBL" id="SOGT01000015">
    <property type="protein sequence ID" value="TFD23993.1"/>
    <property type="molecule type" value="Genomic_DNA"/>
</dbReference>
<feature type="compositionally biased region" description="Polar residues" evidence="1">
    <location>
        <begin position="12"/>
        <end position="22"/>
    </location>
</feature>
<name>A0A4R8ZAB8_9MICO</name>
<keyword evidence="2" id="KW-1133">Transmembrane helix</keyword>
<comment type="caution">
    <text evidence="4">The sequence shown here is derived from an EMBL/GenBank/DDBJ whole genome shotgun (WGS) entry which is preliminary data.</text>
</comment>
<evidence type="ECO:0000256" key="1">
    <source>
        <dbReference type="SAM" id="MobiDB-lite"/>
    </source>
</evidence>
<sequence>MTDVVRTEHDTGTLTEHNTSDPVQPLEGIRGRGIARWAAVAVLAAVGVGAIVLSIGYGLGTGTRPGPGLWPFVGAVLMLGATAVVAITDTLEDYEPWGTESVRTLIAIASLVVFAVLFTLLGFTVSAILLMLLWLRMFGQMRWLQGGLLAVGGGIALFMLFDVVLGVPMPRDLLMTPLTSWM</sequence>
<feature type="transmembrane region" description="Helical" evidence="2">
    <location>
        <begin position="147"/>
        <end position="167"/>
    </location>
</feature>
<feature type="domain" description="DUF1468" evidence="3">
    <location>
        <begin position="37"/>
        <end position="170"/>
    </location>
</feature>
<feature type="transmembrane region" description="Helical" evidence="2">
    <location>
        <begin position="34"/>
        <end position="57"/>
    </location>
</feature>
<evidence type="ECO:0000313" key="5">
    <source>
        <dbReference type="Proteomes" id="UP000298424"/>
    </source>
</evidence>
<keyword evidence="5" id="KW-1185">Reference proteome</keyword>
<dbReference type="RefSeq" id="WP_134573578.1">
    <property type="nucleotide sequence ID" value="NZ_SOGT01000015.1"/>
</dbReference>
<evidence type="ECO:0000313" key="4">
    <source>
        <dbReference type="EMBL" id="TFD23993.1"/>
    </source>
</evidence>
<dbReference type="InterPro" id="IPR009936">
    <property type="entry name" value="DUF1468"/>
</dbReference>